<comment type="similarity">
    <text evidence="1 5">Belongs to the ModE family.</text>
</comment>
<keyword evidence="3 5" id="KW-0500">Molybdenum</keyword>
<reference evidence="8 9" key="1">
    <citation type="submission" date="2019-03" db="EMBL/GenBank/DDBJ databases">
        <title>Genomic Encyclopedia of Type Strains, Phase IV (KMG-IV): sequencing the most valuable type-strain genomes for metagenomic binning, comparative biology and taxonomic classification.</title>
        <authorList>
            <person name="Goeker M."/>
        </authorList>
    </citation>
    <scope>NUCLEOTIDE SEQUENCE [LARGE SCALE GENOMIC DNA]</scope>
    <source>
        <strain evidence="8 9">DSM 25082</strain>
    </source>
</reference>
<proteinExistence type="inferred from homology"/>
<dbReference type="AlphaFoldDB" id="A0A4R6MZT4"/>
<feature type="domain" description="Mop" evidence="7">
    <location>
        <begin position="219"/>
        <end position="285"/>
    </location>
</feature>
<comment type="caution">
    <text evidence="8">The sequence shown here is derived from an EMBL/GenBank/DDBJ whole genome shotgun (WGS) entry which is preliminary data.</text>
</comment>
<dbReference type="InterPro" id="IPR000847">
    <property type="entry name" value="LysR_HTH_N"/>
</dbReference>
<dbReference type="RefSeq" id="WP_133604200.1">
    <property type="nucleotide sequence ID" value="NZ_JAUFPJ010000007.1"/>
</dbReference>
<dbReference type="Gene3D" id="1.10.10.10">
    <property type="entry name" value="Winged helix-like DNA-binding domain superfamily/Winged helix DNA-binding domain"/>
    <property type="match status" value="1"/>
</dbReference>
<evidence type="ECO:0000313" key="9">
    <source>
        <dbReference type="Proteomes" id="UP000295357"/>
    </source>
</evidence>
<protein>
    <submittedName>
        <fullName evidence="8">Molybdate transport system regulatory protein</fullName>
    </submittedName>
</protein>
<dbReference type="Gene3D" id="2.40.50.100">
    <property type="match status" value="2"/>
</dbReference>
<evidence type="ECO:0000259" key="7">
    <source>
        <dbReference type="PROSITE" id="PS51866"/>
    </source>
</evidence>
<dbReference type="GO" id="GO:0015689">
    <property type="term" value="P:molybdate ion transport"/>
    <property type="evidence" value="ECO:0007669"/>
    <property type="project" value="UniProtKB-UniRule"/>
</dbReference>
<dbReference type="InterPro" id="IPR008995">
    <property type="entry name" value="Mo/tungstate-bd_C_term_dom"/>
</dbReference>
<evidence type="ECO:0000256" key="1">
    <source>
        <dbReference type="ARBA" id="ARBA00008110"/>
    </source>
</evidence>
<gene>
    <name evidence="8" type="ORF">DFR39_106184</name>
</gene>
<dbReference type="EMBL" id="SNXE01000006">
    <property type="protein sequence ID" value="TDP07920.1"/>
    <property type="molecule type" value="Genomic_DNA"/>
</dbReference>
<accession>A0A4R6MZT4</accession>
<feature type="domain" description="Mop" evidence="7">
    <location>
        <begin position="140"/>
        <end position="206"/>
    </location>
</feature>
<dbReference type="OrthoDB" id="9800709at2"/>
<evidence type="ECO:0000256" key="4">
    <source>
        <dbReference type="ARBA" id="ARBA00022737"/>
    </source>
</evidence>
<dbReference type="InterPro" id="IPR036390">
    <property type="entry name" value="WH_DNA-bd_sf"/>
</dbReference>
<evidence type="ECO:0000256" key="2">
    <source>
        <dbReference type="ARBA" id="ARBA00022448"/>
    </source>
</evidence>
<keyword evidence="9" id="KW-1185">Reference proteome</keyword>
<dbReference type="Pfam" id="PF00126">
    <property type="entry name" value="HTH_1"/>
    <property type="match status" value="1"/>
</dbReference>
<dbReference type="NCBIfam" id="TIGR00638">
    <property type="entry name" value="Mop"/>
    <property type="match status" value="2"/>
</dbReference>
<evidence type="ECO:0000256" key="3">
    <source>
        <dbReference type="ARBA" id="ARBA00022505"/>
    </source>
</evidence>
<dbReference type="Pfam" id="PF03459">
    <property type="entry name" value="TOBE"/>
    <property type="match status" value="2"/>
</dbReference>
<dbReference type="PANTHER" id="PTHR30432:SF1">
    <property type="entry name" value="DNA-BINDING TRANSCRIPTIONAL DUAL REGULATOR MODE"/>
    <property type="match status" value="1"/>
</dbReference>
<keyword evidence="4" id="KW-0677">Repeat</keyword>
<dbReference type="SUPFAM" id="SSF50331">
    <property type="entry name" value="MOP-like"/>
    <property type="match status" value="2"/>
</dbReference>
<dbReference type="GO" id="GO:0003700">
    <property type="term" value="F:DNA-binding transcription factor activity"/>
    <property type="evidence" value="ECO:0007669"/>
    <property type="project" value="InterPro"/>
</dbReference>
<dbReference type="PIRSF" id="PIRSF005763">
    <property type="entry name" value="Txn_reg_ModE"/>
    <property type="match status" value="1"/>
</dbReference>
<dbReference type="PROSITE" id="PS51866">
    <property type="entry name" value="MOP"/>
    <property type="match status" value="2"/>
</dbReference>
<dbReference type="InterPro" id="IPR051815">
    <property type="entry name" value="Molybdate_resp_trans_reg"/>
</dbReference>
<evidence type="ECO:0000313" key="8">
    <source>
        <dbReference type="EMBL" id="TDP07920.1"/>
    </source>
</evidence>
<sequence length="287" mass="29423">MSGRAKRPTKPEPAAGALSLEASLVLSLGGEKLGGELRLALLREIGALGSISQAAKAVGLSYKAAWDAVEQMNNVAGQPLLERSAGGRGGGSTRLTARGEQLVARHARLQALHQRFVQQLSAEGGELGQDFPLLRMLTMRTSARNQFLGRISACTRGAVNDELRLALPGGAELVAIISHESTEQLGLQVGAEAFALVQAGAVMIARPPTDGASQGAGLRLSARNQLRGTVAALRAGAVNAELLVDIGGGQTLAATITQTSLDELGLAEGDAVLALFKASSVILGSPG</sequence>
<dbReference type="InterPro" id="IPR016462">
    <property type="entry name" value="ModE"/>
</dbReference>
<dbReference type="GO" id="GO:0030151">
    <property type="term" value="F:molybdenum ion binding"/>
    <property type="evidence" value="ECO:0007669"/>
    <property type="project" value="UniProtKB-UniRule"/>
</dbReference>
<evidence type="ECO:0000256" key="5">
    <source>
        <dbReference type="PIRNR" id="PIRNR005763"/>
    </source>
</evidence>
<dbReference type="InterPro" id="IPR004606">
    <property type="entry name" value="Mop_domain"/>
</dbReference>
<dbReference type="Proteomes" id="UP000295357">
    <property type="component" value="Unassembled WGS sequence"/>
</dbReference>
<keyword evidence="2 5" id="KW-0813">Transport</keyword>
<feature type="region of interest" description="Required for dimer formation and molybdate binding" evidence="6">
    <location>
        <begin position="141"/>
        <end position="149"/>
    </location>
</feature>
<evidence type="ECO:0000256" key="6">
    <source>
        <dbReference type="PIRSR" id="PIRSR005763-1"/>
    </source>
</evidence>
<name>A0A4R6MZT4_9BURK</name>
<dbReference type="SUPFAM" id="SSF46785">
    <property type="entry name" value="Winged helix' DNA-binding domain"/>
    <property type="match status" value="1"/>
</dbReference>
<organism evidence="8 9">
    <name type="scientific">Roseateles asaccharophilus</name>
    <dbReference type="NCBI Taxonomy" id="582607"/>
    <lineage>
        <taxon>Bacteria</taxon>
        <taxon>Pseudomonadati</taxon>
        <taxon>Pseudomonadota</taxon>
        <taxon>Betaproteobacteria</taxon>
        <taxon>Burkholderiales</taxon>
        <taxon>Sphaerotilaceae</taxon>
        <taxon>Roseateles</taxon>
    </lineage>
</organism>
<dbReference type="PANTHER" id="PTHR30432">
    <property type="entry name" value="TRANSCRIPTIONAL REGULATOR MODE"/>
    <property type="match status" value="1"/>
</dbReference>
<dbReference type="InterPro" id="IPR036388">
    <property type="entry name" value="WH-like_DNA-bd_sf"/>
</dbReference>
<dbReference type="InterPro" id="IPR005116">
    <property type="entry name" value="Transp-assoc_OB_typ1"/>
</dbReference>